<keyword evidence="2" id="KW-0472">Membrane</keyword>
<keyword evidence="2" id="KW-1133">Transmembrane helix</keyword>
<organism evidence="3 4">
    <name type="scientific">Chitinimonas arctica</name>
    <dbReference type="NCBI Taxonomy" id="2594795"/>
    <lineage>
        <taxon>Bacteria</taxon>
        <taxon>Pseudomonadati</taxon>
        <taxon>Pseudomonadota</taxon>
        <taxon>Betaproteobacteria</taxon>
        <taxon>Neisseriales</taxon>
        <taxon>Chitinibacteraceae</taxon>
        <taxon>Chitinimonas</taxon>
    </lineage>
</organism>
<evidence type="ECO:0000313" key="3">
    <source>
        <dbReference type="EMBL" id="QDQ29024.1"/>
    </source>
</evidence>
<accession>A0A516SLJ2</accession>
<evidence type="ECO:0000313" key="4">
    <source>
        <dbReference type="Proteomes" id="UP000317550"/>
    </source>
</evidence>
<dbReference type="Pfam" id="PF05656">
    <property type="entry name" value="DUF805"/>
    <property type="match status" value="1"/>
</dbReference>
<dbReference type="EMBL" id="CP041730">
    <property type="protein sequence ID" value="QDQ29024.1"/>
    <property type="molecule type" value="Genomic_DNA"/>
</dbReference>
<reference evidence="4" key="1">
    <citation type="submission" date="2019-07" db="EMBL/GenBank/DDBJ databases">
        <title>Chitinimonas sp. nov., isolated from Ny-Alesund, arctica soil.</title>
        <authorList>
            <person name="Xu Q."/>
            <person name="Peng F."/>
        </authorList>
    </citation>
    <scope>NUCLEOTIDE SEQUENCE [LARGE SCALE GENOMIC DNA]</scope>
    <source>
        <strain evidence="4">R3-44</strain>
    </source>
</reference>
<dbReference type="InterPro" id="IPR008523">
    <property type="entry name" value="DUF805"/>
</dbReference>
<feature type="transmembrane region" description="Helical" evidence="2">
    <location>
        <begin position="117"/>
        <end position="137"/>
    </location>
</feature>
<keyword evidence="4" id="KW-1185">Reference proteome</keyword>
<name>A0A516SLJ2_9NEIS</name>
<evidence type="ECO:0000256" key="2">
    <source>
        <dbReference type="SAM" id="Phobius"/>
    </source>
</evidence>
<feature type="compositionally biased region" description="Basic residues" evidence="1">
    <location>
        <begin position="17"/>
        <end position="33"/>
    </location>
</feature>
<feature type="region of interest" description="Disordered" evidence="1">
    <location>
        <begin position="1"/>
        <end position="50"/>
    </location>
</feature>
<feature type="transmembrane region" description="Helical" evidence="2">
    <location>
        <begin position="229"/>
        <end position="249"/>
    </location>
</feature>
<keyword evidence="2" id="KW-0812">Transmembrane</keyword>
<feature type="transmembrane region" description="Helical" evidence="2">
    <location>
        <begin position="179"/>
        <end position="201"/>
    </location>
</feature>
<sequence>MLPLVRTHHQQVDLQHGRRSARRHAGRQQRCARHAAQPGRRVHHPALHGQAVHQRLLPADRVRSRDAYAVALQAPGQVGGADVSESLADPLLADRPQRRRLPWPSGRVGRIRYIARALGLTILCATLFSLLATFLIASTSPPVGLPILNLARIVLFGVVLPAGLLFWSIERVHDMGWPGWSAVLLLAFGWLAPQLAVWGGALKLLHLLNLLLWVWPGQRRENRFGPEPAPASLAITLLVAVAITCLLLFSGYSRLNGPHLPPKPVKPGPVMPIYPD</sequence>
<dbReference type="AlphaFoldDB" id="A0A516SLJ2"/>
<dbReference type="KEGG" id="cari:FNU76_23230"/>
<dbReference type="GO" id="GO:0016020">
    <property type="term" value="C:membrane"/>
    <property type="evidence" value="ECO:0007669"/>
    <property type="project" value="InterPro"/>
</dbReference>
<gene>
    <name evidence="3" type="ORF">FNU76_23230</name>
</gene>
<evidence type="ECO:0000256" key="1">
    <source>
        <dbReference type="SAM" id="MobiDB-lite"/>
    </source>
</evidence>
<dbReference type="Proteomes" id="UP000317550">
    <property type="component" value="Chromosome"/>
</dbReference>
<protein>
    <submittedName>
        <fullName evidence="3">DUF805 domain-containing protein</fullName>
    </submittedName>
</protein>
<dbReference type="OrthoDB" id="9812349at2"/>
<feature type="transmembrane region" description="Helical" evidence="2">
    <location>
        <begin position="143"/>
        <end position="167"/>
    </location>
</feature>
<proteinExistence type="predicted"/>